<reference evidence="5" key="1">
    <citation type="submission" date="2016-02" db="EMBL/GenBank/DDBJ databases">
        <title>Draft genome sequence of Microdochium bolleyi, a fungal endophyte of beachgrass.</title>
        <authorList>
            <consortium name="DOE Joint Genome Institute"/>
            <person name="David A.S."/>
            <person name="May G."/>
            <person name="Haridas S."/>
            <person name="Lim J."/>
            <person name="Wang M."/>
            <person name="Labutti K."/>
            <person name="Lipzen A."/>
            <person name="Barry K."/>
            <person name="Grigoriev I.V."/>
        </authorList>
    </citation>
    <scope>NUCLEOTIDE SEQUENCE [LARGE SCALE GENOMIC DNA]</scope>
    <source>
        <strain evidence="5">J235TASD1</strain>
    </source>
</reference>
<dbReference type="InterPro" id="IPR036380">
    <property type="entry name" value="Isochorismatase-like_sf"/>
</dbReference>
<feature type="domain" description="Isochorismatase-like" evidence="3">
    <location>
        <begin position="9"/>
        <end position="220"/>
    </location>
</feature>
<organism evidence="4 5">
    <name type="scientific">Microdochium bolleyi</name>
    <dbReference type="NCBI Taxonomy" id="196109"/>
    <lineage>
        <taxon>Eukaryota</taxon>
        <taxon>Fungi</taxon>
        <taxon>Dikarya</taxon>
        <taxon>Ascomycota</taxon>
        <taxon>Pezizomycotina</taxon>
        <taxon>Sordariomycetes</taxon>
        <taxon>Xylariomycetidae</taxon>
        <taxon>Xylariales</taxon>
        <taxon>Microdochiaceae</taxon>
        <taxon>Microdochium</taxon>
    </lineage>
</organism>
<evidence type="ECO:0000256" key="2">
    <source>
        <dbReference type="ARBA" id="ARBA00022801"/>
    </source>
</evidence>
<name>A0A136IMC9_9PEZI</name>
<gene>
    <name evidence="4" type="ORF">Micbo1qcDRAFT_168840</name>
</gene>
<evidence type="ECO:0000313" key="4">
    <source>
        <dbReference type="EMBL" id="KXJ86004.1"/>
    </source>
</evidence>
<evidence type="ECO:0000313" key="5">
    <source>
        <dbReference type="Proteomes" id="UP000070501"/>
    </source>
</evidence>
<dbReference type="PANTHER" id="PTHR43540:SF1">
    <property type="entry name" value="ISOCHORISMATASE HYDROLASE"/>
    <property type="match status" value="1"/>
</dbReference>
<dbReference type="SUPFAM" id="SSF52499">
    <property type="entry name" value="Isochorismatase-like hydrolases"/>
    <property type="match status" value="1"/>
</dbReference>
<dbReference type="InParanoid" id="A0A136IMC9"/>
<evidence type="ECO:0000256" key="1">
    <source>
        <dbReference type="ARBA" id="ARBA00006336"/>
    </source>
</evidence>
<dbReference type="GO" id="GO:0016787">
    <property type="term" value="F:hydrolase activity"/>
    <property type="evidence" value="ECO:0007669"/>
    <property type="project" value="UniProtKB-KW"/>
</dbReference>
<dbReference type="PANTHER" id="PTHR43540">
    <property type="entry name" value="PEROXYUREIDOACRYLATE/UREIDOACRYLATE AMIDOHYDROLASE-RELATED"/>
    <property type="match status" value="1"/>
</dbReference>
<protein>
    <submittedName>
        <fullName evidence="4">Isochorismatase-like protein</fullName>
    </submittedName>
</protein>
<dbReference type="InterPro" id="IPR000868">
    <property type="entry name" value="Isochorismatase-like_dom"/>
</dbReference>
<dbReference type="Proteomes" id="UP000070501">
    <property type="component" value="Unassembled WGS sequence"/>
</dbReference>
<comment type="similarity">
    <text evidence="1">Belongs to the isochorismatase family.</text>
</comment>
<keyword evidence="5" id="KW-1185">Reference proteome</keyword>
<dbReference type="STRING" id="196109.A0A136IMC9"/>
<dbReference type="EMBL" id="KQ964271">
    <property type="protein sequence ID" value="KXJ86004.1"/>
    <property type="molecule type" value="Genomic_DNA"/>
</dbReference>
<keyword evidence="2" id="KW-0378">Hydrolase</keyword>
<dbReference type="Pfam" id="PF00857">
    <property type="entry name" value="Isochorismatase"/>
    <property type="match status" value="1"/>
</dbReference>
<proteinExistence type="inferred from homology"/>
<dbReference type="InterPro" id="IPR050272">
    <property type="entry name" value="Isochorismatase-like_hydrls"/>
</dbReference>
<dbReference type="OrthoDB" id="245563at2759"/>
<dbReference type="AlphaFoldDB" id="A0A136IMC9"/>
<sequence length="228" mass="24087">MKSARQAKTAIVIIDVQNGFKHPTHWGSSRNNPACEANIGTIITAARHFNQEHAASGSNVEPIELCHVHHHSKQHDSLLFPGAQVSIPASAGGDNSGTTAATSLEAVAPQDVALPQQGEPIFVKHVNSSFIGTNLEAHLRERNIRQLVIFGLTTDHCVSTTTRMAGNLEITTGPGGEGGDVVLVGDACATFAKGEFDADLVHRVSLASLDGEFAQVLNTAEVLKTLFA</sequence>
<evidence type="ECO:0000259" key="3">
    <source>
        <dbReference type="Pfam" id="PF00857"/>
    </source>
</evidence>
<accession>A0A136IMC9</accession>
<dbReference type="Gene3D" id="3.40.50.850">
    <property type="entry name" value="Isochorismatase-like"/>
    <property type="match status" value="1"/>
</dbReference>